<comment type="caution">
    <text evidence="3">The sequence shown here is derived from an EMBL/GenBank/DDBJ whole genome shotgun (WGS) entry which is preliminary data.</text>
</comment>
<evidence type="ECO:0000313" key="3">
    <source>
        <dbReference type="EMBL" id="CCH77833.1"/>
    </source>
</evidence>
<keyword evidence="4" id="KW-1185">Reference proteome</keyword>
<feature type="transmembrane region" description="Helical" evidence="1">
    <location>
        <begin position="55"/>
        <end position="74"/>
    </location>
</feature>
<gene>
    <name evidence="3" type="ORF">BN12_230010</name>
</gene>
<keyword evidence="1" id="KW-1133">Transmembrane helix</keyword>
<name>A0A077LV73_9MICO</name>
<dbReference type="InterPro" id="IPR006068">
    <property type="entry name" value="ATPase_P-typ_cation-transptr_C"/>
</dbReference>
<dbReference type="EMBL" id="CAJB01000146">
    <property type="protein sequence ID" value="CCH77833.1"/>
    <property type="molecule type" value="Genomic_DNA"/>
</dbReference>
<reference evidence="3 4" key="1">
    <citation type="journal article" date="2013" name="ISME J.">
        <title>A metabolic model for members of the genus Tetrasphaera involved in enhanced biological phosphorus removal.</title>
        <authorList>
            <person name="Kristiansen R."/>
            <person name="Nguyen H.T.T."/>
            <person name="Saunders A.M."/>
            <person name="Nielsen J.L."/>
            <person name="Wimmer R."/>
            <person name="Le V.Q."/>
            <person name="McIlroy S.J."/>
            <person name="Petrovski S."/>
            <person name="Seviour R.J."/>
            <person name="Calteau A."/>
            <person name="Nielsen K.L."/>
            <person name="Nielsen P.H."/>
        </authorList>
    </citation>
    <scope>NUCLEOTIDE SEQUENCE [LARGE SCALE GENOMIC DNA]</scope>
    <source>
        <strain evidence="3 4">T1-X7</strain>
    </source>
</reference>
<proteinExistence type="predicted"/>
<feature type="transmembrane region" description="Helical" evidence="1">
    <location>
        <begin position="86"/>
        <end position="108"/>
    </location>
</feature>
<feature type="transmembrane region" description="Helical" evidence="1">
    <location>
        <begin position="120"/>
        <end position="137"/>
    </location>
</feature>
<accession>A0A077LV73</accession>
<dbReference type="SUPFAM" id="SSF81665">
    <property type="entry name" value="Calcium ATPase, transmembrane domain M"/>
    <property type="match status" value="1"/>
</dbReference>
<sequence>MSVDAAWHTRSVESVAGALDTDPTTGLTVAEVRPRAVTLCALLVAPGLEGGPSTATTMAFVVMSLRTVLSGLVLRRDPASGIDAPVLGALRVLAVPTLLTVAAVELGFLQQALGTAGLSGAQWLTCLALACVVPVVIEVDKRLRRGREAVSSPTPAPAR</sequence>
<protein>
    <recommendedName>
        <fullName evidence="2">Cation-transporting P-type ATPase C-terminal domain-containing protein</fullName>
    </recommendedName>
</protein>
<dbReference type="InterPro" id="IPR023298">
    <property type="entry name" value="ATPase_P-typ_TM_dom_sf"/>
</dbReference>
<evidence type="ECO:0000259" key="2">
    <source>
        <dbReference type="Pfam" id="PF00689"/>
    </source>
</evidence>
<dbReference type="RefSeq" id="WP_083454419.1">
    <property type="nucleotide sequence ID" value="NZ_HF570958.1"/>
</dbReference>
<evidence type="ECO:0000313" key="4">
    <source>
        <dbReference type="Proteomes" id="UP000035721"/>
    </source>
</evidence>
<dbReference type="Pfam" id="PF00689">
    <property type="entry name" value="Cation_ATPase_C"/>
    <property type="match status" value="1"/>
</dbReference>
<dbReference type="Proteomes" id="UP000035721">
    <property type="component" value="Unassembled WGS sequence"/>
</dbReference>
<keyword evidence="1" id="KW-0812">Transmembrane</keyword>
<evidence type="ECO:0000256" key="1">
    <source>
        <dbReference type="SAM" id="Phobius"/>
    </source>
</evidence>
<dbReference type="STRING" id="1194083.BN12_230010"/>
<organism evidence="3 4">
    <name type="scientific">Nostocoides japonicum T1-X7</name>
    <dbReference type="NCBI Taxonomy" id="1194083"/>
    <lineage>
        <taxon>Bacteria</taxon>
        <taxon>Bacillati</taxon>
        <taxon>Actinomycetota</taxon>
        <taxon>Actinomycetes</taxon>
        <taxon>Micrococcales</taxon>
        <taxon>Intrasporangiaceae</taxon>
        <taxon>Nostocoides</taxon>
    </lineage>
</organism>
<feature type="domain" description="Cation-transporting P-type ATPase C-terminal" evidence="2">
    <location>
        <begin position="36"/>
        <end position="143"/>
    </location>
</feature>
<dbReference type="Gene3D" id="1.20.1110.10">
    <property type="entry name" value="Calcium-transporting ATPase, transmembrane domain"/>
    <property type="match status" value="1"/>
</dbReference>
<dbReference type="AlphaFoldDB" id="A0A077LV73"/>
<keyword evidence="1" id="KW-0472">Membrane</keyword>